<dbReference type="PANTHER" id="PTHR11124">
    <property type="entry name" value="VACUOLAR SORTING PROTEIN VPS29"/>
    <property type="match status" value="1"/>
</dbReference>
<dbReference type="RefSeq" id="WP_133417335.1">
    <property type="nucleotide sequence ID" value="NZ_SCWD01000001.1"/>
</dbReference>
<accession>A0A9Q8FRK5</accession>
<evidence type="ECO:0000256" key="1">
    <source>
        <dbReference type="ARBA" id="ARBA00008950"/>
    </source>
</evidence>
<dbReference type="OrthoDB" id="9800565at2"/>
<organism evidence="4 5">
    <name type="scientific">Macrococcus carouselicus</name>
    <dbReference type="NCBI Taxonomy" id="69969"/>
    <lineage>
        <taxon>Bacteria</taxon>
        <taxon>Bacillati</taxon>
        <taxon>Bacillota</taxon>
        <taxon>Bacilli</taxon>
        <taxon>Bacillales</taxon>
        <taxon>Staphylococcaceae</taxon>
        <taxon>Macrococcus</taxon>
    </lineage>
</organism>
<gene>
    <name evidence="4" type="ORF">ERX40_04715</name>
</gene>
<dbReference type="InterPro" id="IPR024654">
    <property type="entry name" value="Calcineurin-like_PHP_lpxH"/>
</dbReference>
<dbReference type="EMBL" id="SCWD01000001">
    <property type="protein sequence ID" value="TDM04476.1"/>
    <property type="molecule type" value="Genomic_DNA"/>
</dbReference>
<dbReference type="GO" id="GO:0046872">
    <property type="term" value="F:metal ion binding"/>
    <property type="evidence" value="ECO:0007669"/>
    <property type="project" value="UniProtKB-KW"/>
</dbReference>
<sequence>MKWIVVSDNHGMENILTDIRTLHADADLFIHLGDSEFSAENIELRDYIKVMGNCDGPAFDKKTIVNSDTPAFLTHGHLYSVNQGRERLAAAAKEAGCRLALYGHTHIRRVETIDGVLCINPGSIAQSRSGERETYAVLLDEEIHFYDQQHRIYAKEPLML</sequence>
<dbReference type="Pfam" id="PF12850">
    <property type="entry name" value="Metallophos_2"/>
    <property type="match status" value="1"/>
</dbReference>
<comment type="caution">
    <text evidence="4">The sequence shown here is derived from an EMBL/GenBank/DDBJ whole genome shotgun (WGS) entry which is preliminary data.</text>
</comment>
<reference evidence="4 5" key="1">
    <citation type="submission" date="2019-01" db="EMBL/GenBank/DDBJ databases">
        <title>Draft genome sequences of the type strains of six Macrococcus species.</title>
        <authorList>
            <person name="Mazhar S."/>
            <person name="Altermann E."/>
            <person name="Hill C."/>
            <person name="Mcauliffe O."/>
        </authorList>
    </citation>
    <scope>NUCLEOTIDE SEQUENCE [LARGE SCALE GENOMIC DNA]</scope>
    <source>
        <strain evidence="4 5">ATCC 51828</strain>
    </source>
</reference>
<comment type="similarity">
    <text evidence="1 2">Belongs to the metallophosphoesterase superfamily. YfcE family.</text>
</comment>
<dbReference type="NCBIfam" id="TIGR00040">
    <property type="entry name" value="yfcE"/>
    <property type="match status" value="1"/>
</dbReference>
<dbReference type="EC" id="3.1.4.-" evidence="2"/>
<evidence type="ECO:0000313" key="5">
    <source>
        <dbReference type="Proteomes" id="UP000295280"/>
    </source>
</evidence>
<protein>
    <recommendedName>
        <fullName evidence="2">Phosphoesterase</fullName>
        <ecNumber evidence="2">3.1.4.-</ecNumber>
    </recommendedName>
</protein>
<feature type="domain" description="Calcineurin-like phosphoesterase" evidence="3">
    <location>
        <begin position="1"/>
        <end position="138"/>
    </location>
</feature>
<comment type="cofactor">
    <cofactor evidence="2">
        <name>a divalent metal cation</name>
        <dbReference type="ChEBI" id="CHEBI:60240"/>
    </cofactor>
</comment>
<proteinExistence type="inferred from homology"/>
<dbReference type="AlphaFoldDB" id="A0A9Q8FRK5"/>
<dbReference type="InterPro" id="IPR029052">
    <property type="entry name" value="Metallo-depent_PP-like"/>
</dbReference>
<dbReference type="InterPro" id="IPR000979">
    <property type="entry name" value="Phosphodiesterase_MJ0936/Vps29"/>
</dbReference>
<dbReference type="Gene3D" id="3.60.21.10">
    <property type="match status" value="1"/>
</dbReference>
<keyword evidence="2" id="KW-0479">Metal-binding</keyword>
<evidence type="ECO:0000259" key="3">
    <source>
        <dbReference type="Pfam" id="PF12850"/>
    </source>
</evidence>
<dbReference type="GO" id="GO:0016787">
    <property type="term" value="F:hydrolase activity"/>
    <property type="evidence" value="ECO:0007669"/>
    <property type="project" value="UniProtKB-UniRule"/>
</dbReference>
<name>A0A9Q8FRK5_9STAP</name>
<evidence type="ECO:0000256" key="2">
    <source>
        <dbReference type="RuleBase" id="RU362039"/>
    </source>
</evidence>
<dbReference type="SUPFAM" id="SSF56300">
    <property type="entry name" value="Metallo-dependent phosphatases"/>
    <property type="match status" value="1"/>
</dbReference>
<evidence type="ECO:0000313" key="4">
    <source>
        <dbReference type="EMBL" id="TDM04476.1"/>
    </source>
</evidence>
<dbReference type="Proteomes" id="UP000295280">
    <property type="component" value="Unassembled WGS sequence"/>
</dbReference>
<keyword evidence="5" id="KW-1185">Reference proteome</keyword>